<protein>
    <submittedName>
        <fullName evidence="1">Uncharacterized protein</fullName>
    </submittedName>
</protein>
<comment type="caution">
    <text evidence="1">The sequence shown here is derived from an EMBL/GenBank/DDBJ whole genome shotgun (WGS) entry which is preliminary data.</text>
</comment>
<feature type="non-terminal residue" evidence="1">
    <location>
        <position position="353"/>
    </location>
</feature>
<accession>A0ABP0NT04</accession>
<evidence type="ECO:0000313" key="2">
    <source>
        <dbReference type="Proteomes" id="UP001642464"/>
    </source>
</evidence>
<proteinExistence type="predicted"/>
<name>A0ABP0NT04_9DINO</name>
<sequence>MMTSEIRVFAFADQLNPMVCHLARSLEDHYPWHFEDKFVMLKKHLFLQRAIRYLPANLTVVFIDAFDVLFQQPLEDFANAYERLAQAHVEEHGQWPVIYGGDLNCWPFPHNARLRVPHKDTNRTFLHRIPSDAALSGAYHGAWRYPARLGQIQGAEVCREWLAQHSDESEAPPRSRNEAPLKKRQFPFVCSGTFIGRAGSLRRVLREMFRLYQQTSEYHDQALIPLLLMRFPGLGFVDKDAQLFLGLHGHDELWDLERPLCRGTYFEDKPAAQGFSRFLAPRLRFGARPMLLHFNGNGKRHMWRCVEEFRQHELLGGQGEDTADCKFRDVDRNRWKRMGKQWKKMETDCFAEA</sequence>
<evidence type="ECO:0000313" key="1">
    <source>
        <dbReference type="EMBL" id="CAK9066928.1"/>
    </source>
</evidence>
<dbReference type="Proteomes" id="UP001642464">
    <property type="component" value="Unassembled WGS sequence"/>
</dbReference>
<organism evidence="1 2">
    <name type="scientific">Durusdinium trenchii</name>
    <dbReference type="NCBI Taxonomy" id="1381693"/>
    <lineage>
        <taxon>Eukaryota</taxon>
        <taxon>Sar</taxon>
        <taxon>Alveolata</taxon>
        <taxon>Dinophyceae</taxon>
        <taxon>Suessiales</taxon>
        <taxon>Symbiodiniaceae</taxon>
        <taxon>Durusdinium</taxon>
    </lineage>
</organism>
<gene>
    <name evidence="1" type="ORF">SCF082_LOCUS33972</name>
</gene>
<reference evidence="1 2" key="1">
    <citation type="submission" date="2024-02" db="EMBL/GenBank/DDBJ databases">
        <authorList>
            <person name="Chen Y."/>
            <person name="Shah S."/>
            <person name="Dougan E. K."/>
            <person name="Thang M."/>
            <person name="Chan C."/>
        </authorList>
    </citation>
    <scope>NUCLEOTIDE SEQUENCE [LARGE SCALE GENOMIC DNA]</scope>
</reference>
<dbReference type="CDD" id="cd22997">
    <property type="entry name" value="GT_LH"/>
    <property type="match status" value="1"/>
</dbReference>
<keyword evidence="2" id="KW-1185">Reference proteome</keyword>
<dbReference type="EMBL" id="CAXAMM010030702">
    <property type="protein sequence ID" value="CAK9066928.1"/>
    <property type="molecule type" value="Genomic_DNA"/>
</dbReference>